<sequence length="359" mass="39992">MNAPAKHELKSFLLSIPMELRLQIYDYCLEDARVVTVSSARVVDDAKDSVLAATSPSITAINCPEDKPQDRPTSLTSNQTSRHNVPGLPADYVPMVKGYYDPALLSLSDPPTITSQELDQNQEIQGFCHTTQALLQTCTQVYDELSDYLRRHQATTPGLSLYVSYPHGVLVLQERYPELLKQARHVYLSGYYSPQKKEEPVPVHVQLVEDVIPTPISLRPILRMGTPPPYFPPNAFPLPSFAPETASEGPKAVANMVRTIMPPTPLPLLQSVQARLFYPGECSYSSVWSDESSPICHVLRNICGGKIDMKVYRGRLGNAVALTAKPQPNARHLTNYWPKMPRAIEEVEKLMAPTQWGEA</sequence>
<dbReference type="OrthoDB" id="3899662at2759"/>
<dbReference type="EMBL" id="ML977316">
    <property type="protein sequence ID" value="KAF2118997.1"/>
    <property type="molecule type" value="Genomic_DNA"/>
</dbReference>
<evidence type="ECO:0000256" key="1">
    <source>
        <dbReference type="SAM" id="MobiDB-lite"/>
    </source>
</evidence>
<feature type="compositionally biased region" description="Polar residues" evidence="1">
    <location>
        <begin position="71"/>
        <end position="83"/>
    </location>
</feature>
<reference evidence="2" key="1">
    <citation type="journal article" date="2020" name="Stud. Mycol.">
        <title>101 Dothideomycetes genomes: a test case for predicting lifestyles and emergence of pathogens.</title>
        <authorList>
            <person name="Haridas S."/>
            <person name="Albert R."/>
            <person name="Binder M."/>
            <person name="Bloem J."/>
            <person name="Labutti K."/>
            <person name="Salamov A."/>
            <person name="Andreopoulos B."/>
            <person name="Baker S."/>
            <person name="Barry K."/>
            <person name="Bills G."/>
            <person name="Bluhm B."/>
            <person name="Cannon C."/>
            <person name="Castanera R."/>
            <person name="Culley D."/>
            <person name="Daum C."/>
            <person name="Ezra D."/>
            <person name="Gonzalez J."/>
            <person name="Henrissat B."/>
            <person name="Kuo A."/>
            <person name="Liang C."/>
            <person name="Lipzen A."/>
            <person name="Lutzoni F."/>
            <person name="Magnuson J."/>
            <person name="Mondo S."/>
            <person name="Nolan M."/>
            <person name="Ohm R."/>
            <person name="Pangilinan J."/>
            <person name="Park H.-J."/>
            <person name="Ramirez L."/>
            <person name="Alfaro M."/>
            <person name="Sun H."/>
            <person name="Tritt A."/>
            <person name="Yoshinaga Y."/>
            <person name="Zwiers L.-H."/>
            <person name="Turgeon B."/>
            <person name="Goodwin S."/>
            <person name="Spatafora J."/>
            <person name="Crous P."/>
            <person name="Grigoriev I."/>
        </authorList>
    </citation>
    <scope>NUCLEOTIDE SEQUENCE</scope>
    <source>
        <strain evidence="2">CBS 627.86</strain>
    </source>
</reference>
<dbReference type="Proteomes" id="UP000799770">
    <property type="component" value="Unassembled WGS sequence"/>
</dbReference>
<name>A0A6A5ZJF8_9PLEO</name>
<dbReference type="AlphaFoldDB" id="A0A6A5ZJF8"/>
<evidence type="ECO:0000313" key="3">
    <source>
        <dbReference type="Proteomes" id="UP000799770"/>
    </source>
</evidence>
<evidence type="ECO:0000313" key="2">
    <source>
        <dbReference type="EMBL" id="KAF2118997.1"/>
    </source>
</evidence>
<protein>
    <submittedName>
        <fullName evidence="2">Uncharacterized protein</fullName>
    </submittedName>
</protein>
<feature type="region of interest" description="Disordered" evidence="1">
    <location>
        <begin position="61"/>
        <end position="87"/>
    </location>
</feature>
<accession>A0A6A5ZJF8</accession>
<gene>
    <name evidence="2" type="ORF">BDV96DRAFT_643158</name>
</gene>
<proteinExistence type="predicted"/>
<organism evidence="2 3">
    <name type="scientific">Lophiotrema nucula</name>
    <dbReference type="NCBI Taxonomy" id="690887"/>
    <lineage>
        <taxon>Eukaryota</taxon>
        <taxon>Fungi</taxon>
        <taxon>Dikarya</taxon>
        <taxon>Ascomycota</taxon>
        <taxon>Pezizomycotina</taxon>
        <taxon>Dothideomycetes</taxon>
        <taxon>Pleosporomycetidae</taxon>
        <taxon>Pleosporales</taxon>
        <taxon>Lophiotremataceae</taxon>
        <taxon>Lophiotrema</taxon>
    </lineage>
</organism>
<keyword evidence="3" id="KW-1185">Reference proteome</keyword>